<dbReference type="PANTHER" id="PTHR21089:SF1">
    <property type="entry name" value="BIFUNCTIONAL 3-DEHYDROQUINATE DEHYDRATASE_SHIKIMATE DEHYDROGENASE, CHLOROPLASTIC"/>
    <property type="match status" value="1"/>
</dbReference>
<dbReference type="CDD" id="cd01065">
    <property type="entry name" value="NAD_bind_Shikimate_DH"/>
    <property type="match status" value="1"/>
</dbReference>
<evidence type="ECO:0000256" key="1">
    <source>
        <dbReference type="ARBA" id="ARBA00004871"/>
    </source>
</evidence>
<organism evidence="4 5">
    <name type="scientific">Microbacterium capsulatum</name>
    <dbReference type="NCBI Taxonomy" id="3041921"/>
    <lineage>
        <taxon>Bacteria</taxon>
        <taxon>Bacillati</taxon>
        <taxon>Actinomycetota</taxon>
        <taxon>Actinomycetes</taxon>
        <taxon>Micrococcales</taxon>
        <taxon>Microbacteriaceae</taxon>
        <taxon>Microbacterium</taxon>
    </lineage>
</organism>
<proteinExistence type="predicted"/>
<evidence type="ECO:0000313" key="5">
    <source>
        <dbReference type="Proteomes" id="UP001230289"/>
    </source>
</evidence>
<dbReference type="Proteomes" id="UP001230289">
    <property type="component" value="Unassembled WGS sequence"/>
</dbReference>
<dbReference type="RefSeq" id="WP_308487691.1">
    <property type="nucleotide sequence ID" value="NZ_JAVFCB010000001.1"/>
</dbReference>
<evidence type="ECO:0000313" key="4">
    <source>
        <dbReference type="EMBL" id="MDQ4212765.1"/>
    </source>
</evidence>
<dbReference type="InterPro" id="IPR046346">
    <property type="entry name" value="Aminoacid_DH-like_N_sf"/>
</dbReference>
<sequence length="275" mass="28383">MTNDAFRLAVWGDPIDHSRSPQLHGAAYAALGLDWEYGRRRVDADGFDDAVNSLDGTWRGLSLTMPLKERARAWADTVDDDAALTGAVNTLLLGESSRGYNTDVGGLVQALRENGLGEISTARILGAGATARSALVTLARLGAGSTEIVARTPAKASALIDLAEQLGIRCVAVPFGTAVAPVDVTVSTLPSGTVPDPHVVSALASNGGALFDAAYAPWPSALAAGWSDATIVSGIEMLLQQAVLQVRIFVQGDPAAPLPDEAAVVGVMRAALMGD</sequence>
<reference evidence="4 5" key="1">
    <citation type="submission" date="2023-08" db="EMBL/GenBank/DDBJ databases">
        <title>Microbacterium sp. nov., isolated from a waste landfill.</title>
        <authorList>
            <person name="Wen W."/>
        </authorList>
    </citation>
    <scope>NUCLEOTIDE SEQUENCE [LARGE SCALE GENOMIC DNA]</scope>
    <source>
        <strain evidence="4 5">ASV81</strain>
    </source>
</reference>
<keyword evidence="5" id="KW-1185">Reference proteome</keyword>
<dbReference type="EC" id="1.1.1.25" evidence="4"/>
<keyword evidence="4" id="KW-0560">Oxidoreductase</keyword>
<dbReference type="SUPFAM" id="SSF53223">
    <property type="entry name" value="Aminoacid dehydrogenase-like, N-terminal domain"/>
    <property type="match status" value="1"/>
</dbReference>
<comment type="caution">
    <text evidence="4">The sequence shown here is derived from an EMBL/GenBank/DDBJ whole genome shotgun (WGS) entry which is preliminary data.</text>
</comment>
<dbReference type="PANTHER" id="PTHR21089">
    <property type="entry name" value="SHIKIMATE DEHYDROGENASE"/>
    <property type="match status" value="1"/>
</dbReference>
<name>A0ABU0XGE0_9MICO</name>
<dbReference type="Pfam" id="PF08501">
    <property type="entry name" value="Shikimate_dh_N"/>
    <property type="match status" value="1"/>
</dbReference>
<accession>A0ABU0XGE0</accession>
<dbReference type="Gene3D" id="3.40.50.10860">
    <property type="entry name" value="Leucine Dehydrogenase, chain A, domain 1"/>
    <property type="match status" value="1"/>
</dbReference>
<comment type="pathway">
    <text evidence="1">Metabolic intermediate biosynthesis; chorismate biosynthesis; chorismate from D-erythrose 4-phosphate and phosphoenolpyruvate: step 4/7.</text>
</comment>
<dbReference type="GO" id="GO:0004764">
    <property type="term" value="F:shikimate 3-dehydrogenase (NADP+) activity"/>
    <property type="evidence" value="ECO:0007669"/>
    <property type="project" value="UniProtKB-EC"/>
</dbReference>
<evidence type="ECO:0000256" key="2">
    <source>
        <dbReference type="ARBA" id="ARBA00023141"/>
    </source>
</evidence>
<dbReference type="InterPro" id="IPR013708">
    <property type="entry name" value="Shikimate_DH-bd_N"/>
</dbReference>
<dbReference type="Gene3D" id="3.40.50.720">
    <property type="entry name" value="NAD(P)-binding Rossmann-like Domain"/>
    <property type="match status" value="1"/>
</dbReference>
<dbReference type="SUPFAM" id="SSF51735">
    <property type="entry name" value="NAD(P)-binding Rossmann-fold domains"/>
    <property type="match status" value="1"/>
</dbReference>
<protein>
    <submittedName>
        <fullName evidence="4">Shikimate dehydrogenase</fullName>
        <ecNumber evidence="4">1.1.1.25</ecNumber>
    </submittedName>
</protein>
<dbReference type="InterPro" id="IPR036291">
    <property type="entry name" value="NAD(P)-bd_dom_sf"/>
</dbReference>
<feature type="domain" description="Shikimate dehydrogenase substrate binding N-terminal" evidence="3">
    <location>
        <begin position="10"/>
        <end position="91"/>
    </location>
</feature>
<keyword evidence="2" id="KW-0028">Amino-acid biosynthesis</keyword>
<evidence type="ECO:0000259" key="3">
    <source>
        <dbReference type="Pfam" id="PF08501"/>
    </source>
</evidence>
<keyword evidence="2" id="KW-0057">Aromatic amino acid biosynthesis</keyword>
<dbReference type="EMBL" id="JAVFCB010000001">
    <property type="protein sequence ID" value="MDQ4212765.1"/>
    <property type="molecule type" value="Genomic_DNA"/>
</dbReference>
<dbReference type="InterPro" id="IPR022893">
    <property type="entry name" value="Shikimate_DH_fam"/>
</dbReference>
<gene>
    <name evidence="4" type="ORF">RBR11_02435</name>
</gene>